<keyword evidence="2" id="KW-1133">Transmembrane helix</keyword>
<proteinExistence type="predicted"/>
<organism evidence="4 6">
    <name type="scientific">Antrihabitans spumae</name>
    <dbReference type="NCBI Taxonomy" id="3373370"/>
    <lineage>
        <taxon>Bacteria</taxon>
        <taxon>Bacillati</taxon>
        <taxon>Actinomycetota</taxon>
        <taxon>Actinomycetes</taxon>
        <taxon>Mycobacteriales</taxon>
        <taxon>Nocardiaceae</taxon>
        <taxon>Antrihabitans</taxon>
    </lineage>
</organism>
<feature type="transmembrane region" description="Helical" evidence="2">
    <location>
        <begin position="46"/>
        <end position="68"/>
    </location>
</feature>
<dbReference type="EMBL" id="JBIMSO010000031">
    <property type="protein sequence ID" value="MFH5207907.1"/>
    <property type="molecule type" value="Genomic_DNA"/>
</dbReference>
<accession>A0ABW7KCL1</accession>
<dbReference type="EMBL" id="JBIMSN010000163">
    <property type="protein sequence ID" value="MFH5232859.1"/>
    <property type="molecule type" value="Genomic_DNA"/>
</dbReference>
<evidence type="ECO:0008006" key="7">
    <source>
        <dbReference type="Google" id="ProtNLM"/>
    </source>
</evidence>
<reference evidence="5 6" key="1">
    <citation type="submission" date="2024-10" db="EMBL/GenBank/DDBJ databases">
        <authorList>
            <person name="Riesco R."/>
        </authorList>
    </citation>
    <scope>NUCLEOTIDE SEQUENCE [LARGE SCALE GENOMIC DNA]</scope>
    <source>
        <strain evidence="3 5">NCIMB 15449</strain>
        <strain evidence="4 6">NCIMB 15450</strain>
    </source>
</reference>
<evidence type="ECO:0000313" key="6">
    <source>
        <dbReference type="Proteomes" id="UP001609219"/>
    </source>
</evidence>
<evidence type="ECO:0000256" key="2">
    <source>
        <dbReference type="SAM" id="Phobius"/>
    </source>
</evidence>
<evidence type="ECO:0000256" key="1">
    <source>
        <dbReference type="SAM" id="MobiDB-lite"/>
    </source>
</evidence>
<sequence length="236" mass="24395">MTYPPPNGVPPHQPYPYGPPPGYPPTQYPYPPNQPPPSKGLGVGKVLLIIAAAVVGFIVFIGVLGAALGSDKDEPVVTNIGATPSVVEDKPADPPTDKAAPIAGTITYPDGLAARISGVTSGPSSNQFDSDGPLTLISFELRATKDKTLDAADWSPPYLNYGPGGTAAEHTIIAGDVNGISPADFSGTGLIQPGGVVTVTFAYEIPLEQLTSVTITPRWPGRMTWGGDLTTIPPSR</sequence>
<evidence type="ECO:0000313" key="4">
    <source>
        <dbReference type="EMBL" id="MFH5232859.1"/>
    </source>
</evidence>
<keyword evidence="6" id="KW-1185">Reference proteome</keyword>
<gene>
    <name evidence="3" type="ORF">ACHIPZ_06715</name>
    <name evidence="4" type="ORF">ACHIRB_30460</name>
</gene>
<dbReference type="Proteomes" id="UP001609219">
    <property type="component" value="Unassembled WGS sequence"/>
</dbReference>
<comment type="caution">
    <text evidence="4">The sequence shown here is derived from an EMBL/GenBank/DDBJ whole genome shotgun (WGS) entry which is preliminary data.</text>
</comment>
<dbReference type="RefSeq" id="WP_395113346.1">
    <property type="nucleotide sequence ID" value="NZ_JBIMSN010000163.1"/>
</dbReference>
<evidence type="ECO:0000313" key="3">
    <source>
        <dbReference type="EMBL" id="MFH5207907.1"/>
    </source>
</evidence>
<protein>
    <recommendedName>
        <fullName evidence="7">DUF4352 domain-containing protein</fullName>
    </recommendedName>
</protein>
<keyword evidence="2" id="KW-0472">Membrane</keyword>
<dbReference type="Proteomes" id="UP001609175">
    <property type="component" value="Unassembled WGS sequence"/>
</dbReference>
<name>A0ABW7KCL1_9NOCA</name>
<evidence type="ECO:0000313" key="5">
    <source>
        <dbReference type="Proteomes" id="UP001609175"/>
    </source>
</evidence>
<keyword evidence="2" id="KW-0812">Transmembrane</keyword>
<feature type="region of interest" description="Disordered" evidence="1">
    <location>
        <begin position="1"/>
        <end position="36"/>
    </location>
</feature>